<dbReference type="AlphaFoldDB" id="A0A7X5TTX7"/>
<name>A0A7X5TTX7_9MICO</name>
<evidence type="ECO:0000313" key="10">
    <source>
        <dbReference type="Proteomes" id="UP000541033"/>
    </source>
</evidence>
<comment type="caution">
    <text evidence="9">The sequence shown here is derived from an EMBL/GenBank/DDBJ whole genome shotgun (WGS) entry which is preliminary data.</text>
</comment>
<dbReference type="RefSeq" id="WP_167150052.1">
    <property type="nucleotide sequence ID" value="NZ_JAAMOX010000001.1"/>
</dbReference>
<dbReference type="Pfam" id="PF08817">
    <property type="entry name" value="YukD"/>
    <property type="match status" value="1"/>
</dbReference>
<dbReference type="InterPro" id="IPR006707">
    <property type="entry name" value="T7SS_EccD"/>
</dbReference>
<evidence type="ECO:0000259" key="8">
    <source>
        <dbReference type="Pfam" id="PF19053"/>
    </source>
</evidence>
<dbReference type="InterPro" id="IPR044049">
    <property type="entry name" value="EccD_transm"/>
</dbReference>
<dbReference type="Pfam" id="PF19053">
    <property type="entry name" value="EccD"/>
    <property type="match status" value="1"/>
</dbReference>
<feature type="transmembrane region" description="Helical" evidence="7">
    <location>
        <begin position="369"/>
        <end position="389"/>
    </location>
</feature>
<comment type="subcellular location">
    <subcellularLocation>
        <location evidence="1">Cell membrane</location>
        <topology evidence="1">Multi-pass membrane protein</topology>
    </subcellularLocation>
</comment>
<organism evidence="9 10">
    <name type="scientific">Lysinibacter cavernae</name>
    <dbReference type="NCBI Taxonomy" id="1640652"/>
    <lineage>
        <taxon>Bacteria</taxon>
        <taxon>Bacillati</taxon>
        <taxon>Actinomycetota</taxon>
        <taxon>Actinomycetes</taxon>
        <taxon>Micrococcales</taxon>
        <taxon>Microbacteriaceae</taxon>
        <taxon>Lysinibacter</taxon>
    </lineage>
</organism>
<dbReference type="EMBL" id="JAAMOX010000001">
    <property type="protein sequence ID" value="NIH53994.1"/>
    <property type="molecule type" value="Genomic_DNA"/>
</dbReference>
<reference evidence="9 10" key="1">
    <citation type="submission" date="2020-02" db="EMBL/GenBank/DDBJ databases">
        <title>Sequencing the genomes of 1000 actinobacteria strains.</title>
        <authorList>
            <person name="Klenk H.-P."/>
        </authorList>
    </citation>
    <scope>NUCLEOTIDE SEQUENCE [LARGE SCALE GENOMIC DNA]</scope>
    <source>
        <strain evidence="9 10">DSM 27960</strain>
    </source>
</reference>
<evidence type="ECO:0000256" key="5">
    <source>
        <dbReference type="ARBA" id="ARBA00022989"/>
    </source>
</evidence>
<keyword evidence="10" id="KW-1185">Reference proteome</keyword>
<proteinExistence type="inferred from homology"/>
<dbReference type="GO" id="GO:0005886">
    <property type="term" value="C:plasma membrane"/>
    <property type="evidence" value="ECO:0007669"/>
    <property type="project" value="UniProtKB-SubCell"/>
</dbReference>
<protein>
    <submittedName>
        <fullName evidence="9">Type VII secretion integral membrane protein EccD</fullName>
    </submittedName>
</protein>
<evidence type="ECO:0000256" key="4">
    <source>
        <dbReference type="ARBA" id="ARBA00022692"/>
    </source>
</evidence>
<evidence type="ECO:0000256" key="3">
    <source>
        <dbReference type="ARBA" id="ARBA00022475"/>
    </source>
</evidence>
<dbReference type="Gene3D" id="3.10.20.90">
    <property type="entry name" value="Phosphatidylinositol 3-kinase Catalytic Subunit, Chain A, domain 1"/>
    <property type="match status" value="1"/>
</dbReference>
<feature type="transmembrane region" description="Helical" evidence="7">
    <location>
        <begin position="259"/>
        <end position="279"/>
    </location>
</feature>
<keyword evidence="5 7" id="KW-1133">Transmembrane helix</keyword>
<accession>A0A7X5TTX7</accession>
<feature type="transmembrane region" description="Helical" evidence="7">
    <location>
        <begin position="177"/>
        <end position="198"/>
    </location>
</feature>
<dbReference type="NCBIfam" id="TIGR03920">
    <property type="entry name" value="T7SS_EccD"/>
    <property type="match status" value="1"/>
</dbReference>
<feature type="transmembrane region" description="Helical" evidence="7">
    <location>
        <begin position="125"/>
        <end position="145"/>
    </location>
</feature>
<feature type="domain" description="EccD-like transmembrane" evidence="8">
    <location>
        <begin position="126"/>
        <end position="446"/>
    </location>
</feature>
<feature type="transmembrane region" description="Helical" evidence="7">
    <location>
        <begin position="233"/>
        <end position="253"/>
    </location>
</feature>
<evidence type="ECO:0000256" key="1">
    <source>
        <dbReference type="ARBA" id="ARBA00004651"/>
    </source>
</evidence>
<keyword evidence="6 7" id="KW-0472">Membrane</keyword>
<evidence type="ECO:0000256" key="7">
    <source>
        <dbReference type="SAM" id="Phobius"/>
    </source>
</evidence>
<evidence type="ECO:0000313" key="9">
    <source>
        <dbReference type="EMBL" id="NIH53994.1"/>
    </source>
</evidence>
<feature type="transmembrane region" description="Helical" evidence="7">
    <location>
        <begin position="324"/>
        <end position="357"/>
    </location>
</feature>
<evidence type="ECO:0000256" key="2">
    <source>
        <dbReference type="ARBA" id="ARBA00006162"/>
    </source>
</evidence>
<feature type="transmembrane region" description="Helical" evidence="7">
    <location>
        <begin position="396"/>
        <end position="416"/>
    </location>
</feature>
<keyword evidence="3" id="KW-1003">Cell membrane</keyword>
<feature type="transmembrane region" description="Helical" evidence="7">
    <location>
        <begin position="151"/>
        <end position="170"/>
    </location>
</feature>
<gene>
    <name evidence="9" type="ORF">FHX76_001862</name>
</gene>
<dbReference type="InterPro" id="IPR024962">
    <property type="entry name" value="YukD-like"/>
</dbReference>
<sequence>MTPQPASGAAVNTLIRITVTCNERRLDVGVPSQTPLAELLPEFARSLGVLDPLLVYGGYSLVNAAGTTLDPAAGLASQGAGNGELYTLNCGATQAEPKVYDDIVEAVADTVERQHKPWTAQNSSYTALATSAALLVVGAALLLGAPQSSQLTSLIAGCAALLLITVGSVLGRVKQEVAGLVLILIASVFGAVAGYTAVAGENLFGWPLAALGGGAALTSFIGVLVIPTNKEVALVPGISGLVIAVAASVTALFDFAPSGVFALTLALAATLGNGLPWLAMSTSKLQIITPQNDQEIFADPQPIDPANITAQFERGQRVLLATRAALGVVTVIAAPIVVGSGVIGAILCALCFVGMMLKAREVYAKADVLTIMSTSVIGLVVTGVSAVVLHPDWRESLVLAFGLVAAVIVSLTLLPTKPRMAVGRIADAVDLIALALLLPLGVTVAGIA</sequence>
<comment type="similarity">
    <text evidence="2">Belongs to the EccD/Snm4 family.</text>
</comment>
<evidence type="ECO:0000256" key="6">
    <source>
        <dbReference type="ARBA" id="ARBA00023136"/>
    </source>
</evidence>
<dbReference type="Proteomes" id="UP000541033">
    <property type="component" value="Unassembled WGS sequence"/>
</dbReference>
<keyword evidence="4 7" id="KW-0812">Transmembrane</keyword>
<feature type="transmembrane region" description="Helical" evidence="7">
    <location>
        <begin position="428"/>
        <end position="447"/>
    </location>
</feature>
<feature type="transmembrane region" description="Helical" evidence="7">
    <location>
        <begin position="204"/>
        <end position="226"/>
    </location>
</feature>